<dbReference type="AlphaFoldDB" id="A0A3P5Y4V7"/>
<reference evidence="1" key="1">
    <citation type="submission" date="2018-11" db="EMBL/GenBank/DDBJ databases">
        <authorList>
            <consortium name="Genoscope - CEA"/>
            <person name="William W."/>
        </authorList>
    </citation>
    <scope>NUCLEOTIDE SEQUENCE</scope>
</reference>
<evidence type="ECO:0000313" key="1">
    <source>
        <dbReference type="EMBL" id="VDC62409.1"/>
    </source>
</evidence>
<protein>
    <submittedName>
        <fullName evidence="1">Uncharacterized protein</fullName>
    </submittedName>
</protein>
<name>A0A3P5Y4V7_BRACM</name>
<proteinExistence type="predicted"/>
<dbReference type="EMBL" id="LR031568">
    <property type="protein sequence ID" value="VDC62409.1"/>
    <property type="molecule type" value="Genomic_DNA"/>
</dbReference>
<accession>A0A3P5Y4V7</accession>
<gene>
    <name evidence="1" type="ORF">BRAA09T40020Z</name>
</gene>
<organism evidence="1">
    <name type="scientific">Brassica campestris</name>
    <name type="common">Field mustard</name>
    <dbReference type="NCBI Taxonomy" id="3711"/>
    <lineage>
        <taxon>Eukaryota</taxon>
        <taxon>Viridiplantae</taxon>
        <taxon>Streptophyta</taxon>
        <taxon>Embryophyta</taxon>
        <taxon>Tracheophyta</taxon>
        <taxon>Spermatophyta</taxon>
        <taxon>Magnoliopsida</taxon>
        <taxon>eudicotyledons</taxon>
        <taxon>Gunneridae</taxon>
        <taxon>Pentapetalae</taxon>
        <taxon>rosids</taxon>
        <taxon>malvids</taxon>
        <taxon>Brassicales</taxon>
        <taxon>Brassicaceae</taxon>
        <taxon>Brassiceae</taxon>
        <taxon>Brassica</taxon>
    </lineage>
</organism>
<sequence length="48" mass="5333">MIMRLKATIQSLEGRMSSVTEKSAKYAQIAAEEVPKSLYCLGVRITTE</sequence>